<reference evidence="2 3" key="1">
    <citation type="submission" date="2020-02" db="EMBL/GenBank/DDBJ databases">
        <title>Bacillus aquiflavi sp. nov., isolated from yellow water of strong flavor Chinese baijiu in Yibin region of China.</title>
        <authorList>
            <person name="Xie J."/>
        </authorList>
    </citation>
    <scope>NUCLEOTIDE SEQUENCE [LARGE SCALE GENOMIC DNA]</scope>
    <source>
        <strain evidence="2 3">SA4</strain>
    </source>
</reference>
<dbReference type="EMBL" id="JAAIWM010000002">
    <property type="protein sequence ID" value="NEY71355.1"/>
    <property type="molecule type" value="Genomic_DNA"/>
</dbReference>
<keyword evidence="1" id="KW-0732">Signal</keyword>
<name>A0A6M0Q4P6_9BACI</name>
<protein>
    <recommendedName>
        <fullName evidence="4">DUF4367 domain-containing protein</fullName>
    </recommendedName>
</protein>
<accession>A0A6M0Q4P6</accession>
<evidence type="ECO:0000313" key="2">
    <source>
        <dbReference type="EMBL" id="NEY71355.1"/>
    </source>
</evidence>
<dbReference type="Proteomes" id="UP000481043">
    <property type="component" value="Unassembled WGS sequence"/>
</dbReference>
<comment type="caution">
    <text evidence="2">The sequence shown here is derived from an EMBL/GenBank/DDBJ whole genome shotgun (WGS) entry which is preliminary data.</text>
</comment>
<evidence type="ECO:0000256" key="1">
    <source>
        <dbReference type="SAM" id="SignalP"/>
    </source>
</evidence>
<feature type="chain" id="PRO_5038447926" description="DUF4367 domain-containing protein" evidence="1">
    <location>
        <begin position="21"/>
        <end position="258"/>
    </location>
</feature>
<sequence length="258" mass="29534">MKLKLYLLLSFLLVVTAVFPIESVADETDTDRVSQQFIGAIFRRDQYKLRKLVIPTVKIPEIREDTPITRIQGLPSSKKDTKVFIGYFGEEKIEDHDEGIRRIAFIWEVTVTRDKVTNITVVSDAANPFMNELRATKTYKSKNNKTVLVPSYFPNDVTHVKSHTNEDKISIEYKSHESILTLKASPFNTQNLNPINQGFVQVKVKDGEETYIKKLSDGFQINFVDDGLQYSVSFKIHKHSASNKAKSELIQVVNSMFR</sequence>
<dbReference type="AlphaFoldDB" id="A0A6M0Q4P6"/>
<feature type="signal peptide" evidence="1">
    <location>
        <begin position="1"/>
        <end position="20"/>
    </location>
</feature>
<organism evidence="2 3">
    <name type="scientific">Bacillus mesophilus</name>
    <dbReference type="NCBI Taxonomy" id="1808955"/>
    <lineage>
        <taxon>Bacteria</taxon>
        <taxon>Bacillati</taxon>
        <taxon>Bacillota</taxon>
        <taxon>Bacilli</taxon>
        <taxon>Bacillales</taxon>
        <taxon>Bacillaceae</taxon>
        <taxon>Bacillus</taxon>
    </lineage>
</organism>
<proteinExistence type="predicted"/>
<dbReference type="RefSeq" id="WP_163178814.1">
    <property type="nucleotide sequence ID" value="NZ_JAAIWM010000002.1"/>
</dbReference>
<keyword evidence="3" id="KW-1185">Reference proteome</keyword>
<gene>
    <name evidence="2" type="ORF">G4D63_06315</name>
</gene>
<evidence type="ECO:0000313" key="3">
    <source>
        <dbReference type="Proteomes" id="UP000481043"/>
    </source>
</evidence>
<evidence type="ECO:0008006" key="4">
    <source>
        <dbReference type="Google" id="ProtNLM"/>
    </source>
</evidence>